<gene>
    <name evidence="1" type="ORF">Psi02_80150</name>
</gene>
<keyword evidence="2" id="KW-1185">Reference proteome</keyword>
<sequence>MIFAKGRVMARPSPYLSELRKRTAYMVVASNLGIDSAEKVRFGVIRRTDLPDYLA</sequence>
<organism evidence="1 2">
    <name type="scientific">Planotetraspora silvatica</name>
    <dbReference type="NCBI Taxonomy" id="234614"/>
    <lineage>
        <taxon>Bacteria</taxon>
        <taxon>Bacillati</taxon>
        <taxon>Actinomycetota</taxon>
        <taxon>Actinomycetes</taxon>
        <taxon>Streptosporangiales</taxon>
        <taxon>Streptosporangiaceae</taxon>
        <taxon>Planotetraspora</taxon>
    </lineage>
</organism>
<dbReference type="AlphaFoldDB" id="A0A8J3XTH4"/>
<proteinExistence type="predicted"/>
<comment type="caution">
    <text evidence="1">The sequence shown here is derived from an EMBL/GenBank/DDBJ whole genome shotgun (WGS) entry which is preliminary data.</text>
</comment>
<evidence type="ECO:0000313" key="2">
    <source>
        <dbReference type="Proteomes" id="UP000644610"/>
    </source>
</evidence>
<evidence type="ECO:0000313" key="1">
    <source>
        <dbReference type="EMBL" id="GII51591.1"/>
    </source>
</evidence>
<dbReference type="EMBL" id="BOOQ01000080">
    <property type="protein sequence ID" value="GII51591.1"/>
    <property type="molecule type" value="Genomic_DNA"/>
</dbReference>
<accession>A0A8J3XTH4</accession>
<name>A0A8J3XTH4_9ACTN</name>
<dbReference type="Proteomes" id="UP000644610">
    <property type="component" value="Unassembled WGS sequence"/>
</dbReference>
<protein>
    <submittedName>
        <fullName evidence="1">Uncharacterized protein</fullName>
    </submittedName>
</protein>
<reference evidence="1" key="1">
    <citation type="submission" date="2021-01" db="EMBL/GenBank/DDBJ databases">
        <title>Whole genome shotgun sequence of Planotetraspora silvatica NBRC 100141.</title>
        <authorList>
            <person name="Komaki H."/>
            <person name="Tamura T."/>
        </authorList>
    </citation>
    <scope>NUCLEOTIDE SEQUENCE</scope>
    <source>
        <strain evidence="1">NBRC 100141</strain>
    </source>
</reference>